<reference evidence="2 3" key="1">
    <citation type="submission" date="2019-12" db="EMBL/GenBank/DDBJ databases">
        <title>Whole genome shotgun sequence of Streptomyces caniferus NBRC 15389.</title>
        <authorList>
            <person name="Ichikawa N."/>
            <person name="Kimura A."/>
            <person name="Kitahashi Y."/>
            <person name="Komaki H."/>
            <person name="Tamura T."/>
        </authorList>
    </citation>
    <scope>NUCLEOTIDE SEQUENCE [LARGE SCALE GENOMIC DNA]</scope>
    <source>
        <strain evidence="2 3">NBRC 15389</strain>
    </source>
</reference>
<dbReference type="Pfam" id="PF13527">
    <property type="entry name" value="Acetyltransf_9"/>
    <property type="match status" value="1"/>
</dbReference>
<dbReference type="CDD" id="cd04301">
    <property type="entry name" value="NAT_SF"/>
    <property type="match status" value="1"/>
</dbReference>
<dbReference type="GO" id="GO:0016747">
    <property type="term" value="F:acyltransferase activity, transferring groups other than amino-acyl groups"/>
    <property type="evidence" value="ECO:0007669"/>
    <property type="project" value="InterPro"/>
</dbReference>
<sequence length="205" mass="22300">MAGKMPSPGHRPTATMTRMTEAHPTASRTPDVRIAHTADLDPATLKAARALLYDVFDDMTAEDWEHSLGGLHALVHEDGELIGHAAVVQRRLLHGGRALRCGYVEGVAVRADRRGRGHGAALMDVLERVVRGGYDLGALGAAEEAAPFYAARGWQLWRGRSWALTPDGIRRTADEDGCLYVLPTAAAPLQLDTDLTCDWRDGDLW</sequence>
<name>A0A640S0Y3_9ACTN</name>
<gene>
    <name evidence="2" type="ORF">Scani_03290</name>
</gene>
<dbReference type="AlphaFoldDB" id="A0A640S0Y3"/>
<evidence type="ECO:0000313" key="3">
    <source>
        <dbReference type="Proteomes" id="UP000435837"/>
    </source>
</evidence>
<dbReference type="Gene3D" id="3.40.630.30">
    <property type="match status" value="1"/>
</dbReference>
<feature type="domain" description="N-acetyltransferase" evidence="1">
    <location>
        <begin position="35"/>
        <end position="174"/>
    </location>
</feature>
<dbReference type="EMBL" id="BLIN01000001">
    <property type="protein sequence ID" value="GFE04061.1"/>
    <property type="molecule type" value="Genomic_DNA"/>
</dbReference>
<dbReference type="Proteomes" id="UP000435837">
    <property type="component" value="Unassembled WGS sequence"/>
</dbReference>
<dbReference type="InterPro" id="IPR000182">
    <property type="entry name" value="GNAT_dom"/>
</dbReference>
<organism evidence="2 3">
    <name type="scientific">Streptomyces caniferus</name>
    <dbReference type="NCBI Taxonomy" id="285557"/>
    <lineage>
        <taxon>Bacteria</taxon>
        <taxon>Bacillati</taxon>
        <taxon>Actinomycetota</taxon>
        <taxon>Actinomycetes</taxon>
        <taxon>Kitasatosporales</taxon>
        <taxon>Streptomycetaceae</taxon>
        <taxon>Streptomyces</taxon>
    </lineage>
</organism>
<keyword evidence="2" id="KW-0808">Transferase</keyword>
<evidence type="ECO:0000313" key="2">
    <source>
        <dbReference type="EMBL" id="GFE04061.1"/>
    </source>
</evidence>
<dbReference type="InterPro" id="IPR016181">
    <property type="entry name" value="Acyl_CoA_acyltransferase"/>
</dbReference>
<comment type="caution">
    <text evidence="2">The sequence shown here is derived from an EMBL/GenBank/DDBJ whole genome shotgun (WGS) entry which is preliminary data.</text>
</comment>
<proteinExistence type="predicted"/>
<dbReference type="PROSITE" id="PS51186">
    <property type="entry name" value="GNAT"/>
    <property type="match status" value="1"/>
</dbReference>
<accession>A0A640S0Y3</accession>
<protein>
    <submittedName>
        <fullName evidence="2">Aminoglycoside 2'-N-acetyltransferase</fullName>
    </submittedName>
</protein>
<evidence type="ECO:0000259" key="1">
    <source>
        <dbReference type="PROSITE" id="PS51186"/>
    </source>
</evidence>
<dbReference type="SUPFAM" id="SSF55729">
    <property type="entry name" value="Acyl-CoA N-acyltransferases (Nat)"/>
    <property type="match status" value="1"/>
</dbReference>